<dbReference type="AlphaFoldDB" id="A0A7W6BU62"/>
<keyword evidence="2" id="KW-1185">Reference proteome</keyword>
<sequence>MAVLEAVMFAVHSIHAPAVEIDETGTYTIDGTTRIKLGEPLFTAETCDEAERLRHERIDHARR</sequence>
<reference evidence="1 2" key="1">
    <citation type="submission" date="2020-08" db="EMBL/GenBank/DDBJ databases">
        <title>Genomic Encyclopedia of Type Strains, Phase IV (KMG-IV): sequencing the most valuable type-strain genomes for metagenomic binning, comparative biology and taxonomic classification.</title>
        <authorList>
            <person name="Goeker M."/>
        </authorList>
    </citation>
    <scope>NUCLEOTIDE SEQUENCE [LARGE SCALE GENOMIC DNA]</scope>
    <source>
        <strain evidence="1 2">DSM 26189</strain>
    </source>
</reference>
<proteinExistence type="predicted"/>
<dbReference type="Proteomes" id="UP000571950">
    <property type="component" value="Unassembled WGS sequence"/>
</dbReference>
<comment type="caution">
    <text evidence="1">The sequence shown here is derived from an EMBL/GenBank/DDBJ whole genome shotgun (WGS) entry which is preliminary data.</text>
</comment>
<dbReference type="RefSeq" id="WP_188074031.1">
    <property type="nucleotide sequence ID" value="NZ_BSPS01000176.1"/>
</dbReference>
<evidence type="ECO:0000313" key="1">
    <source>
        <dbReference type="EMBL" id="MBB3928883.1"/>
    </source>
</evidence>
<accession>A0A7W6BU62</accession>
<organism evidence="1 2">
    <name type="scientific">Sphingobium jiangsuense</name>
    <dbReference type="NCBI Taxonomy" id="870476"/>
    <lineage>
        <taxon>Bacteria</taxon>
        <taxon>Pseudomonadati</taxon>
        <taxon>Pseudomonadota</taxon>
        <taxon>Alphaproteobacteria</taxon>
        <taxon>Sphingomonadales</taxon>
        <taxon>Sphingomonadaceae</taxon>
        <taxon>Sphingobium</taxon>
    </lineage>
</organism>
<evidence type="ECO:0000313" key="2">
    <source>
        <dbReference type="Proteomes" id="UP000571950"/>
    </source>
</evidence>
<protein>
    <submittedName>
        <fullName evidence="1">Uncharacterized protein</fullName>
    </submittedName>
</protein>
<name>A0A7W6BU62_9SPHN</name>
<gene>
    <name evidence="1" type="ORF">GGR43_004628</name>
</gene>
<dbReference type="EMBL" id="JACIDT010000042">
    <property type="protein sequence ID" value="MBB3928883.1"/>
    <property type="molecule type" value="Genomic_DNA"/>
</dbReference>